<accession>A0A7J7DRP0</accession>
<dbReference type="Pfam" id="PF00085">
    <property type="entry name" value="Thioredoxin"/>
    <property type="match status" value="1"/>
</dbReference>
<keyword evidence="4" id="KW-0676">Redox-active center</keyword>
<organism evidence="7 8">
    <name type="scientific">Tripterygium wilfordii</name>
    <name type="common">Thunder God vine</name>
    <dbReference type="NCBI Taxonomy" id="458696"/>
    <lineage>
        <taxon>Eukaryota</taxon>
        <taxon>Viridiplantae</taxon>
        <taxon>Streptophyta</taxon>
        <taxon>Embryophyta</taxon>
        <taxon>Tracheophyta</taxon>
        <taxon>Spermatophyta</taxon>
        <taxon>Magnoliopsida</taxon>
        <taxon>eudicotyledons</taxon>
        <taxon>Gunneridae</taxon>
        <taxon>Pentapetalae</taxon>
        <taxon>rosids</taxon>
        <taxon>fabids</taxon>
        <taxon>Celastrales</taxon>
        <taxon>Celastraceae</taxon>
        <taxon>Tripterygium</taxon>
    </lineage>
</organism>
<dbReference type="Gene3D" id="3.40.30.10">
    <property type="entry name" value="Glutaredoxin"/>
    <property type="match status" value="1"/>
</dbReference>
<comment type="similarity">
    <text evidence="5">Belongs to the thioredoxin family. Plant H-type subfamily.</text>
</comment>
<evidence type="ECO:0000256" key="4">
    <source>
        <dbReference type="ARBA" id="ARBA00023284"/>
    </source>
</evidence>
<comment type="caution">
    <text evidence="7">The sequence shown here is derived from an EMBL/GenBank/DDBJ whole genome shotgun (WGS) entry which is preliminary data.</text>
</comment>
<dbReference type="AlphaFoldDB" id="A0A7J7DRP0"/>
<dbReference type="PANTHER" id="PTHR10438">
    <property type="entry name" value="THIOREDOXIN"/>
    <property type="match status" value="1"/>
</dbReference>
<evidence type="ECO:0000256" key="2">
    <source>
        <dbReference type="ARBA" id="ARBA00022982"/>
    </source>
</evidence>
<dbReference type="OrthoDB" id="10263751at2759"/>
<dbReference type="PANTHER" id="PTHR10438:SF413">
    <property type="entry name" value="THIOREDOXIN H2"/>
    <property type="match status" value="1"/>
</dbReference>
<gene>
    <name evidence="7" type="ORF">HS088_TW04G00986</name>
</gene>
<keyword evidence="1" id="KW-0813">Transport</keyword>
<dbReference type="EMBL" id="JAAARO010000004">
    <property type="protein sequence ID" value="KAF5749025.1"/>
    <property type="molecule type" value="Genomic_DNA"/>
</dbReference>
<proteinExistence type="inferred from homology"/>
<keyword evidence="2" id="KW-0249">Electron transport</keyword>
<feature type="domain" description="Thioredoxin" evidence="6">
    <location>
        <begin position="7"/>
        <end position="133"/>
    </location>
</feature>
<reference evidence="7 8" key="1">
    <citation type="journal article" date="2020" name="Nat. Commun.">
        <title>Genome of Tripterygium wilfordii and identification of cytochrome P450 involved in triptolide biosynthesis.</title>
        <authorList>
            <person name="Tu L."/>
            <person name="Su P."/>
            <person name="Zhang Z."/>
            <person name="Gao L."/>
            <person name="Wang J."/>
            <person name="Hu T."/>
            <person name="Zhou J."/>
            <person name="Zhang Y."/>
            <person name="Zhao Y."/>
            <person name="Liu Y."/>
            <person name="Song Y."/>
            <person name="Tong Y."/>
            <person name="Lu Y."/>
            <person name="Yang J."/>
            <person name="Xu C."/>
            <person name="Jia M."/>
            <person name="Peters R.J."/>
            <person name="Huang L."/>
            <person name="Gao W."/>
        </authorList>
    </citation>
    <scope>NUCLEOTIDE SEQUENCE [LARGE SCALE GENOMIC DNA]</scope>
    <source>
        <strain evidence="8">cv. XIE 37</strain>
        <tissue evidence="7">Leaf</tissue>
    </source>
</reference>
<keyword evidence="8" id="KW-1185">Reference proteome</keyword>
<dbReference type="SUPFAM" id="SSF52833">
    <property type="entry name" value="Thioredoxin-like"/>
    <property type="match status" value="1"/>
</dbReference>
<dbReference type="InParanoid" id="A0A7J7DRP0"/>
<dbReference type="Proteomes" id="UP000593562">
    <property type="component" value="Unassembled WGS sequence"/>
</dbReference>
<evidence type="ECO:0000313" key="7">
    <source>
        <dbReference type="EMBL" id="KAF5749025.1"/>
    </source>
</evidence>
<evidence type="ECO:0000256" key="5">
    <source>
        <dbReference type="ARBA" id="ARBA00038353"/>
    </source>
</evidence>
<evidence type="ECO:0000313" key="8">
    <source>
        <dbReference type="Proteomes" id="UP000593562"/>
    </source>
</evidence>
<dbReference type="CDD" id="cd02947">
    <property type="entry name" value="TRX_family"/>
    <property type="match status" value="1"/>
</dbReference>
<dbReference type="InterPro" id="IPR036249">
    <property type="entry name" value="Thioredoxin-like_sf"/>
</dbReference>
<dbReference type="PROSITE" id="PS51352">
    <property type="entry name" value="THIOREDOXIN_2"/>
    <property type="match status" value="1"/>
</dbReference>
<name>A0A7J7DRP0_TRIWF</name>
<dbReference type="PRINTS" id="PR00421">
    <property type="entry name" value="THIOREDOXIN"/>
</dbReference>
<dbReference type="InterPro" id="IPR050620">
    <property type="entry name" value="Thioredoxin_H-type-like"/>
</dbReference>
<keyword evidence="3" id="KW-1015">Disulfide bond</keyword>
<sequence>MGSALSSFFGGAADAATEDSSQEPSSVTSFHSSARWQLHFNEAKESPKLMVIDFAASWCGPCKIMEPAVKAMASRFTDVQFSKIDVDELNDVAQEFKIEAMPTFVLVKKGKEVDRVVGAKKDELEKKIVKHRALQAAA</sequence>
<protein>
    <submittedName>
        <fullName evidence="7">Thioredoxin H2</fullName>
    </submittedName>
</protein>
<dbReference type="InterPro" id="IPR013766">
    <property type="entry name" value="Thioredoxin_domain"/>
</dbReference>
<evidence type="ECO:0000256" key="3">
    <source>
        <dbReference type="ARBA" id="ARBA00023157"/>
    </source>
</evidence>
<dbReference type="FunCoup" id="A0A7J7DRP0">
    <property type="interactions" value="2724"/>
</dbReference>
<dbReference type="GO" id="GO:0016671">
    <property type="term" value="F:oxidoreductase activity, acting on a sulfur group of donors, disulfide as acceptor"/>
    <property type="evidence" value="ECO:0007669"/>
    <property type="project" value="UniProtKB-ARBA"/>
</dbReference>
<evidence type="ECO:0000259" key="6">
    <source>
        <dbReference type="PROSITE" id="PS51352"/>
    </source>
</evidence>
<dbReference type="FunFam" id="3.40.30.10:FF:000104">
    <property type="entry name" value="Thioredoxin"/>
    <property type="match status" value="1"/>
</dbReference>
<evidence type="ECO:0000256" key="1">
    <source>
        <dbReference type="ARBA" id="ARBA00022448"/>
    </source>
</evidence>